<accession>A0A0F9BK46</accession>
<dbReference type="EMBL" id="LAZR01037441">
    <property type="protein sequence ID" value="KKL22195.1"/>
    <property type="molecule type" value="Genomic_DNA"/>
</dbReference>
<comment type="caution">
    <text evidence="1">The sequence shown here is derived from an EMBL/GenBank/DDBJ whole genome shotgun (WGS) entry which is preliminary data.</text>
</comment>
<feature type="non-terminal residue" evidence="1">
    <location>
        <position position="1"/>
    </location>
</feature>
<reference evidence="1" key="1">
    <citation type="journal article" date="2015" name="Nature">
        <title>Complex archaea that bridge the gap between prokaryotes and eukaryotes.</title>
        <authorList>
            <person name="Spang A."/>
            <person name="Saw J.H."/>
            <person name="Jorgensen S.L."/>
            <person name="Zaremba-Niedzwiedzka K."/>
            <person name="Martijn J."/>
            <person name="Lind A.E."/>
            <person name="van Eijk R."/>
            <person name="Schleper C."/>
            <person name="Guy L."/>
            <person name="Ettema T.J."/>
        </authorList>
    </citation>
    <scope>NUCLEOTIDE SEQUENCE</scope>
</reference>
<organism evidence="1">
    <name type="scientific">marine sediment metagenome</name>
    <dbReference type="NCBI Taxonomy" id="412755"/>
    <lineage>
        <taxon>unclassified sequences</taxon>
        <taxon>metagenomes</taxon>
        <taxon>ecological metagenomes</taxon>
    </lineage>
</organism>
<sequence>QVEAEESSIGHVKVETKKIAGPEEKAKKKKFQKEVQKIKGIGKKTAKDIVELYGDKEILKKALAGHVPLRDDVVLLLKKNYL</sequence>
<gene>
    <name evidence="1" type="ORF">LCGC14_2437850</name>
</gene>
<protein>
    <submittedName>
        <fullName evidence="1">Uncharacterized protein</fullName>
    </submittedName>
</protein>
<name>A0A0F9BK46_9ZZZZ</name>
<evidence type="ECO:0000313" key="1">
    <source>
        <dbReference type="EMBL" id="KKL22195.1"/>
    </source>
</evidence>
<proteinExistence type="predicted"/>
<dbReference type="AlphaFoldDB" id="A0A0F9BK46"/>